<evidence type="ECO:0000313" key="4">
    <source>
        <dbReference type="Proteomes" id="UP001610432"/>
    </source>
</evidence>
<feature type="compositionally biased region" description="Polar residues" evidence="1">
    <location>
        <begin position="403"/>
        <end position="412"/>
    </location>
</feature>
<dbReference type="PANTHER" id="PTHR28232">
    <property type="entry name" value="TRANSCRIPTIONAL REGULATORY PROTEIN RXT2"/>
    <property type="match status" value="1"/>
</dbReference>
<gene>
    <name evidence="3" type="ORF">BJX67DRAFT_377033</name>
</gene>
<feature type="domain" description="Transcriptional regulatory protein RXT2 N-terminal" evidence="2">
    <location>
        <begin position="94"/>
        <end position="204"/>
    </location>
</feature>
<dbReference type="PANTHER" id="PTHR28232:SF1">
    <property type="entry name" value="TRANSCRIPTIONAL REGULATORY PROTEIN RXT2"/>
    <property type="match status" value="1"/>
</dbReference>
<reference evidence="3 4" key="1">
    <citation type="submission" date="2024-07" db="EMBL/GenBank/DDBJ databases">
        <title>Section-level genome sequencing and comparative genomics of Aspergillus sections Usti and Cavernicolus.</title>
        <authorList>
            <consortium name="Lawrence Berkeley National Laboratory"/>
            <person name="Nybo J.L."/>
            <person name="Vesth T.C."/>
            <person name="Theobald S."/>
            <person name="Frisvad J.C."/>
            <person name="Larsen T.O."/>
            <person name="Kjaerboelling I."/>
            <person name="Rothschild-Mancinelli K."/>
            <person name="Lyhne E.K."/>
            <person name="Kogle M.E."/>
            <person name="Barry K."/>
            <person name="Clum A."/>
            <person name="Na H."/>
            <person name="Ledsgaard L."/>
            <person name="Lin J."/>
            <person name="Lipzen A."/>
            <person name="Kuo A."/>
            <person name="Riley R."/>
            <person name="Mondo S."/>
            <person name="Labutti K."/>
            <person name="Haridas S."/>
            <person name="Pangalinan J."/>
            <person name="Salamov A.A."/>
            <person name="Simmons B.A."/>
            <person name="Magnuson J.K."/>
            <person name="Chen J."/>
            <person name="Drula E."/>
            <person name="Henrissat B."/>
            <person name="Wiebenga A."/>
            <person name="Lubbers R.J."/>
            <person name="Gomes A.C."/>
            <person name="Macurrencykelacurrency M.R."/>
            <person name="Stajich J."/>
            <person name="Grigoriev I.V."/>
            <person name="Mortensen U.H."/>
            <person name="De Vries R.P."/>
            <person name="Baker S.E."/>
            <person name="Andersen M.R."/>
        </authorList>
    </citation>
    <scope>NUCLEOTIDE SEQUENCE [LARGE SCALE GENOMIC DNA]</scope>
    <source>
        <strain evidence="3 4">CBS 449.75</strain>
    </source>
</reference>
<keyword evidence="4" id="KW-1185">Reference proteome</keyword>
<dbReference type="GeneID" id="98147082"/>
<feature type="compositionally biased region" description="Low complexity" evidence="1">
    <location>
        <begin position="422"/>
        <end position="441"/>
    </location>
</feature>
<evidence type="ECO:0000313" key="3">
    <source>
        <dbReference type="EMBL" id="KAL2872205.1"/>
    </source>
</evidence>
<dbReference type="EMBL" id="JBFXLQ010000002">
    <property type="protein sequence ID" value="KAL2872205.1"/>
    <property type="molecule type" value="Genomic_DNA"/>
</dbReference>
<accession>A0ABR4M6H6</accession>
<feature type="compositionally biased region" description="Basic and acidic residues" evidence="1">
    <location>
        <begin position="286"/>
        <end position="331"/>
    </location>
</feature>
<feature type="region of interest" description="Disordered" evidence="1">
    <location>
        <begin position="227"/>
        <end position="459"/>
    </location>
</feature>
<feature type="region of interest" description="Disordered" evidence="1">
    <location>
        <begin position="527"/>
        <end position="556"/>
    </location>
</feature>
<dbReference type="InterPro" id="IPR039602">
    <property type="entry name" value="Rxt2"/>
</dbReference>
<evidence type="ECO:0000259" key="2">
    <source>
        <dbReference type="Pfam" id="PF08595"/>
    </source>
</evidence>
<proteinExistence type="predicted"/>
<sequence length="556" mass="61618">MAAQAALIADTIVGMKRALRSENEYSEPDDPITQPTNRGNKLRSNARFVKEGAMGYVNSEDLYKQVSTAPSTVGSAKTFSTIFLLALMEKLALTFKIEHAGYTRYILQHNPVRYDSEGDELDDDDEDSEADAAVAEENPFSEIALEHFLCPLKHPSEVPSHPSLSHAYTSKALLNMAQAIEAKLRQERALLWRARNLHRQFLGDGSWAPCGIFEASEDRWIFEPRIASTGHNSPLPQYDAKGGPPQANGAPSSSQDGARKPLPPTDSSKTISFPTNEDAESAGAMKDVEMANRVDDRAGHVPRDLDVDQSKEPKFEEVDTRVGDLPQHSEPRASGIKVNGNNAEKPQDWYRGSGPDVTVDMEAEQAVSPASEHRNQGVGGEEGDQDVEMQNGSSPEPQRRMTTRAQANASQPQHDHESGRDSPSASSETLSSLPTPHPLYLVSDSVRPDPNFGLPPNEAEDTRRLLWSYVQKQEETVRGFEHMLESLLRACRMKEDVFEWCKAEGHVGEMSDGEDWYDREKWGLAEGEDLKKGADEDDIEPVEESRSNKRGRGRRA</sequence>
<dbReference type="RefSeq" id="XP_070891184.1">
    <property type="nucleotide sequence ID" value="XM_071032010.1"/>
</dbReference>
<comment type="caution">
    <text evidence="3">The sequence shown here is derived from an EMBL/GenBank/DDBJ whole genome shotgun (WGS) entry which is preliminary data.</text>
</comment>
<dbReference type="Proteomes" id="UP001610432">
    <property type="component" value="Unassembled WGS sequence"/>
</dbReference>
<dbReference type="Pfam" id="PF08595">
    <property type="entry name" value="RXT2_N"/>
    <property type="match status" value="1"/>
</dbReference>
<name>A0ABR4M6H6_9EURO</name>
<protein>
    <submittedName>
        <fullName evidence="3">RXT2-like protein</fullName>
    </submittedName>
</protein>
<evidence type="ECO:0000256" key="1">
    <source>
        <dbReference type="SAM" id="MobiDB-lite"/>
    </source>
</evidence>
<organism evidence="3 4">
    <name type="scientific">Aspergillus lucknowensis</name>
    <dbReference type="NCBI Taxonomy" id="176173"/>
    <lineage>
        <taxon>Eukaryota</taxon>
        <taxon>Fungi</taxon>
        <taxon>Dikarya</taxon>
        <taxon>Ascomycota</taxon>
        <taxon>Pezizomycotina</taxon>
        <taxon>Eurotiomycetes</taxon>
        <taxon>Eurotiomycetidae</taxon>
        <taxon>Eurotiales</taxon>
        <taxon>Aspergillaceae</taxon>
        <taxon>Aspergillus</taxon>
        <taxon>Aspergillus subgen. Nidulantes</taxon>
    </lineage>
</organism>
<feature type="compositionally biased region" description="Polar residues" evidence="1">
    <location>
        <begin position="265"/>
        <end position="275"/>
    </location>
</feature>
<dbReference type="InterPro" id="IPR013904">
    <property type="entry name" value="RXT2_N"/>
</dbReference>